<evidence type="ECO:0000256" key="6">
    <source>
        <dbReference type="ARBA" id="ARBA00029455"/>
    </source>
</evidence>
<comment type="subcellular location">
    <subcellularLocation>
        <location evidence="1">Nucleus</location>
        <location evidence="1">Nucleolus</location>
    </subcellularLocation>
</comment>
<evidence type="ECO:0000256" key="4">
    <source>
        <dbReference type="ARBA" id="ARBA00023242"/>
    </source>
</evidence>
<protein>
    <submittedName>
        <fullName evidence="8">Uncharacterized protein</fullName>
    </submittedName>
</protein>
<reference evidence="8" key="2">
    <citation type="submission" date="2020-11" db="EMBL/GenBank/DDBJ databases">
        <authorList>
            <person name="McCartney M.A."/>
            <person name="Auch B."/>
            <person name="Kono T."/>
            <person name="Mallez S."/>
            <person name="Becker A."/>
            <person name="Gohl D.M."/>
            <person name="Silverstein K.A.T."/>
            <person name="Koren S."/>
            <person name="Bechman K.B."/>
            <person name="Herman A."/>
            <person name="Abrahante J.E."/>
            <person name="Garbe J."/>
        </authorList>
    </citation>
    <scope>NUCLEOTIDE SEQUENCE</scope>
    <source>
        <strain evidence="8">Duluth1</strain>
        <tissue evidence="8">Whole animal</tissue>
    </source>
</reference>
<feature type="non-terminal residue" evidence="8">
    <location>
        <position position="364"/>
    </location>
</feature>
<evidence type="ECO:0000313" key="8">
    <source>
        <dbReference type="EMBL" id="KAH3830131.1"/>
    </source>
</evidence>
<organism evidence="8 9">
    <name type="scientific">Dreissena polymorpha</name>
    <name type="common">Zebra mussel</name>
    <name type="synonym">Mytilus polymorpha</name>
    <dbReference type="NCBI Taxonomy" id="45954"/>
    <lineage>
        <taxon>Eukaryota</taxon>
        <taxon>Metazoa</taxon>
        <taxon>Spiralia</taxon>
        <taxon>Lophotrochozoa</taxon>
        <taxon>Mollusca</taxon>
        <taxon>Bivalvia</taxon>
        <taxon>Autobranchia</taxon>
        <taxon>Heteroconchia</taxon>
        <taxon>Euheterodonta</taxon>
        <taxon>Imparidentia</taxon>
        <taxon>Neoheterodontei</taxon>
        <taxon>Myida</taxon>
        <taxon>Dreissenoidea</taxon>
        <taxon>Dreissenidae</taxon>
        <taxon>Dreissena</taxon>
    </lineage>
</organism>
<keyword evidence="2" id="KW-0690">Ribosome biogenesis</keyword>
<dbReference type="AlphaFoldDB" id="A0A9D4H5U4"/>
<feature type="compositionally biased region" description="Basic residues" evidence="7">
    <location>
        <begin position="210"/>
        <end position="222"/>
    </location>
</feature>
<sequence>LKKKITEMELKLLAEKPWQLKGEVNAGKRPENSLLQENLQFEYTTRLPPEITEETTKTLEDLIKQRIKDKAWDDVERKVKQTENPFEFKKRITLDQEKSKMSLGEIYEQEYLKQQQTEQVEKTDPDHDSIKKMMTSLFIKLDALSNFHYTPKHAAPEVHIITNQPSIAMEEVAPVAVSDAKLLAPEEIKDKVKGEMKGDSEKTKSDRLRERQKKKKEKRIKRKEKDQRQKLIEKLNPGLGNKYSKDRALRELEKESKAPSSHVTLLKDTKEKSGLTSSKNFFSQLQEEVSAGIKSKQAEKRRLKYRHWLDNICGQHSSRPVDQELPRATRDSVVMEAVGRGEKEARLLPRVADFEGKSNDWHTS</sequence>
<dbReference type="GO" id="GO:0034457">
    <property type="term" value="C:Mpp10 complex"/>
    <property type="evidence" value="ECO:0007669"/>
    <property type="project" value="InterPro"/>
</dbReference>
<evidence type="ECO:0000256" key="5">
    <source>
        <dbReference type="ARBA" id="ARBA00023274"/>
    </source>
</evidence>
<reference evidence="8" key="1">
    <citation type="journal article" date="2019" name="bioRxiv">
        <title>The Genome of the Zebra Mussel, Dreissena polymorpha: A Resource for Invasive Species Research.</title>
        <authorList>
            <person name="McCartney M.A."/>
            <person name="Auch B."/>
            <person name="Kono T."/>
            <person name="Mallez S."/>
            <person name="Zhang Y."/>
            <person name="Obille A."/>
            <person name="Becker A."/>
            <person name="Abrahante J.E."/>
            <person name="Garbe J."/>
            <person name="Badalamenti J.P."/>
            <person name="Herman A."/>
            <person name="Mangelson H."/>
            <person name="Liachko I."/>
            <person name="Sullivan S."/>
            <person name="Sone E.D."/>
            <person name="Koren S."/>
            <person name="Silverstein K.A.T."/>
            <person name="Beckman K.B."/>
            <person name="Gohl D.M."/>
        </authorList>
    </citation>
    <scope>NUCLEOTIDE SEQUENCE</scope>
    <source>
        <strain evidence="8">Duluth1</strain>
        <tissue evidence="8">Whole animal</tissue>
    </source>
</reference>
<keyword evidence="3" id="KW-0698">rRNA processing</keyword>
<evidence type="ECO:0000256" key="7">
    <source>
        <dbReference type="SAM" id="MobiDB-lite"/>
    </source>
</evidence>
<dbReference type="GO" id="GO:0032040">
    <property type="term" value="C:small-subunit processome"/>
    <property type="evidence" value="ECO:0007669"/>
    <property type="project" value="TreeGrafter"/>
</dbReference>
<keyword evidence="9" id="KW-1185">Reference proteome</keyword>
<evidence type="ECO:0000256" key="1">
    <source>
        <dbReference type="ARBA" id="ARBA00004604"/>
    </source>
</evidence>
<dbReference type="GO" id="GO:0006364">
    <property type="term" value="P:rRNA processing"/>
    <property type="evidence" value="ECO:0007669"/>
    <property type="project" value="UniProtKB-KW"/>
</dbReference>
<dbReference type="Pfam" id="PF04006">
    <property type="entry name" value="Mpp10"/>
    <property type="match status" value="1"/>
</dbReference>
<keyword evidence="4" id="KW-0539">Nucleus</keyword>
<dbReference type="PANTHER" id="PTHR17039">
    <property type="entry name" value="U3 SMALL NUCLEOLAR RIBONUCLEOPROTEIN PROTEIN MPP10"/>
    <property type="match status" value="1"/>
</dbReference>
<dbReference type="PANTHER" id="PTHR17039:SF0">
    <property type="entry name" value="U3 SMALL NUCLEOLAR RIBONUCLEOPROTEIN PROTEIN MPP10"/>
    <property type="match status" value="1"/>
</dbReference>
<evidence type="ECO:0000313" key="9">
    <source>
        <dbReference type="Proteomes" id="UP000828390"/>
    </source>
</evidence>
<dbReference type="InterPro" id="IPR012173">
    <property type="entry name" value="Mpp10"/>
</dbReference>
<dbReference type="Proteomes" id="UP000828390">
    <property type="component" value="Unassembled WGS sequence"/>
</dbReference>
<keyword evidence="5" id="KW-0687">Ribonucleoprotein</keyword>
<name>A0A9D4H5U4_DREPO</name>
<dbReference type="EMBL" id="JAIWYP010000004">
    <property type="protein sequence ID" value="KAH3830131.1"/>
    <property type="molecule type" value="Genomic_DNA"/>
</dbReference>
<dbReference type="GO" id="GO:0005732">
    <property type="term" value="C:sno(s)RNA-containing ribonucleoprotein complex"/>
    <property type="evidence" value="ECO:0007669"/>
    <property type="project" value="InterPro"/>
</dbReference>
<accession>A0A9D4H5U4</accession>
<feature type="compositionally biased region" description="Basic and acidic residues" evidence="7">
    <location>
        <begin position="192"/>
        <end position="209"/>
    </location>
</feature>
<gene>
    <name evidence="8" type="ORF">DPMN_103369</name>
</gene>
<comment type="similarity">
    <text evidence="6">Belongs to the MPP10 family.</text>
</comment>
<evidence type="ECO:0000256" key="2">
    <source>
        <dbReference type="ARBA" id="ARBA00022517"/>
    </source>
</evidence>
<evidence type="ECO:0000256" key="3">
    <source>
        <dbReference type="ARBA" id="ARBA00022552"/>
    </source>
</evidence>
<proteinExistence type="inferred from homology"/>
<feature type="region of interest" description="Disordered" evidence="7">
    <location>
        <begin position="192"/>
        <end position="227"/>
    </location>
</feature>
<comment type="caution">
    <text evidence="8">The sequence shown here is derived from an EMBL/GenBank/DDBJ whole genome shotgun (WGS) entry which is preliminary data.</text>
</comment>